<dbReference type="AlphaFoldDB" id="A0A382SU38"/>
<keyword evidence="1" id="KW-0472">Membrane</keyword>
<gene>
    <name evidence="2" type="ORF">METZ01_LOCUS365562</name>
</gene>
<dbReference type="Gene3D" id="3.40.50.720">
    <property type="entry name" value="NAD(P)-binding Rossmann-like Domain"/>
    <property type="match status" value="1"/>
</dbReference>
<dbReference type="PANTHER" id="PTHR43318">
    <property type="entry name" value="UDP-N-ACETYLGLUCOSAMINE 4,6-DEHYDRATASE"/>
    <property type="match status" value="1"/>
</dbReference>
<keyword evidence="1" id="KW-0812">Transmembrane</keyword>
<evidence type="ECO:0008006" key="3">
    <source>
        <dbReference type="Google" id="ProtNLM"/>
    </source>
</evidence>
<accession>A0A382SU38</accession>
<protein>
    <recommendedName>
        <fullName evidence="3">Polysaccharide biosynthesis protein CapD-like domain-containing protein</fullName>
    </recommendedName>
</protein>
<sequence>MFKNLHYRLGERLLGLGSISKRLLVLITDYLILTFCFWASLSIRMNSLYLPTIETNLLILCGPAIAMPIFYLLGLYRSLIAYSNYSTQLTIMVAVSTYTLLWFIIVLSAGVVEKPYDFLIINWLLTSFSIGGIRYFARWLLRIKAPTFSNVVIYGAGSSGVQLNAAMKNSPEVKVVAFLDDNPKLQGLYIEDLKIQKPSSLSRLIERKEVSE</sequence>
<evidence type="ECO:0000256" key="1">
    <source>
        <dbReference type="SAM" id="Phobius"/>
    </source>
</evidence>
<dbReference type="EMBL" id="UINC01131166">
    <property type="protein sequence ID" value="SVD12708.1"/>
    <property type="molecule type" value="Genomic_DNA"/>
</dbReference>
<proteinExistence type="predicted"/>
<organism evidence="2">
    <name type="scientific">marine metagenome</name>
    <dbReference type="NCBI Taxonomy" id="408172"/>
    <lineage>
        <taxon>unclassified sequences</taxon>
        <taxon>metagenomes</taxon>
        <taxon>ecological metagenomes</taxon>
    </lineage>
</organism>
<feature type="transmembrane region" description="Helical" evidence="1">
    <location>
        <begin position="57"/>
        <end position="77"/>
    </location>
</feature>
<feature type="transmembrane region" description="Helical" evidence="1">
    <location>
        <begin position="23"/>
        <end position="45"/>
    </location>
</feature>
<name>A0A382SU38_9ZZZZ</name>
<dbReference type="PANTHER" id="PTHR43318:SF2">
    <property type="entry name" value="UDP-N-ACETYLGLUCOSAMINE 4,6-DEHYDRATASE (INVERTING)"/>
    <property type="match status" value="1"/>
</dbReference>
<feature type="non-terminal residue" evidence="2">
    <location>
        <position position="212"/>
    </location>
</feature>
<dbReference type="InterPro" id="IPR029063">
    <property type="entry name" value="SAM-dependent_MTases_sf"/>
</dbReference>
<evidence type="ECO:0000313" key="2">
    <source>
        <dbReference type="EMBL" id="SVD12708.1"/>
    </source>
</evidence>
<feature type="transmembrane region" description="Helical" evidence="1">
    <location>
        <begin position="89"/>
        <end position="112"/>
    </location>
</feature>
<keyword evidence="1" id="KW-1133">Transmembrane helix</keyword>
<reference evidence="2" key="1">
    <citation type="submission" date="2018-05" db="EMBL/GenBank/DDBJ databases">
        <authorList>
            <person name="Lanie J.A."/>
            <person name="Ng W.-L."/>
            <person name="Kazmierczak K.M."/>
            <person name="Andrzejewski T.M."/>
            <person name="Davidsen T.M."/>
            <person name="Wayne K.J."/>
            <person name="Tettelin H."/>
            <person name="Glass J.I."/>
            <person name="Rusch D."/>
            <person name="Podicherti R."/>
            <person name="Tsui H.-C.T."/>
            <person name="Winkler M.E."/>
        </authorList>
    </citation>
    <scope>NUCLEOTIDE SEQUENCE</scope>
</reference>
<dbReference type="InterPro" id="IPR051203">
    <property type="entry name" value="Polysaccharide_Synthase-Rel"/>
</dbReference>
<feature type="transmembrane region" description="Helical" evidence="1">
    <location>
        <begin position="118"/>
        <end position="137"/>
    </location>
</feature>
<dbReference type="SUPFAM" id="SSF53335">
    <property type="entry name" value="S-adenosyl-L-methionine-dependent methyltransferases"/>
    <property type="match status" value="1"/>
</dbReference>